<keyword evidence="2" id="KW-1185">Reference proteome</keyword>
<reference evidence="1 2" key="1">
    <citation type="submission" date="2016-02" db="EMBL/GenBank/DDBJ databases">
        <title>Genome analysis of coral dinoflagellate symbionts highlights evolutionary adaptations to a symbiotic lifestyle.</title>
        <authorList>
            <person name="Aranda M."/>
            <person name="Li Y."/>
            <person name="Liew Y.J."/>
            <person name="Baumgarten S."/>
            <person name="Simakov O."/>
            <person name="Wilson M."/>
            <person name="Piel J."/>
            <person name="Ashoor H."/>
            <person name="Bougouffa S."/>
            <person name="Bajic V.B."/>
            <person name="Ryu T."/>
            <person name="Ravasi T."/>
            <person name="Bayer T."/>
            <person name="Micklem G."/>
            <person name="Kim H."/>
            <person name="Bhak J."/>
            <person name="Lajeunesse T.C."/>
            <person name="Voolstra C.R."/>
        </authorList>
    </citation>
    <scope>NUCLEOTIDE SEQUENCE [LARGE SCALE GENOMIC DNA]</scope>
    <source>
        <strain evidence="1 2">CCMP2467</strain>
    </source>
</reference>
<comment type="caution">
    <text evidence="1">The sequence shown here is derived from an EMBL/GenBank/DDBJ whole genome shotgun (WGS) entry which is preliminary data.</text>
</comment>
<accession>A0A1Q9E8Y1</accession>
<dbReference type="Proteomes" id="UP000186817">
    <property type="component" value="Unassembled WGS sequence"/>
</dbReference>
<dbReference type="AlphaFoldDB" id="A0A1Q9E8Y1"/>
<protein>
    <submittedName>
        <fullName evidence="1">Uncharacterized protein</fullName>
    </submittedName>
</protein>
<gene>
    <name evidence="1" type="ORF">AK812_SmicGene13104</name>
</gene>
<name>A0A1Q9E8Y1_SYMMI</name>
<sequence>MVSRLKSKALNWPYFAGEDEKAAADEQPSGVEDGAESLAKKRELAAGSYQSPPLALLLFLLLRLLQSELRPEMLKVANMFVGTPDTQARKEEKDKKDSGGPNSWKIAAKVWTGDIMREAVDLQVVSVMANYFGCESPQAVSSKHPEEWQALAKHVVLSLGSERVASREAAVQAAQTLFRGRLWSEVSFIFEDLWTIVVKLMDDMEQQIQAVVLSARF</sequence>
<dbReference type="OrthoDB" id="778952at2759"/>
<dbReference type="EMBL" id="LSRX01000224">
    <property type="protein sequence ID" value="OLQ03868.1"/>
    <property type="molecule type" value="Genomic_DNA"/>
</dbReference>
<evidence type="ECO:0000313" key="2">
    <source>
        <dbReference type="Proteomes" id="UP000186817"/>
    </source>
</evidence>
<evidence type="ECO:0000313" key="1">
    <source>
        <dbReference type="EMBL" id="OLQ03868.1"/>
    </source>
</evidence>
<proteinExistence type="predicted"/>
<organism evidence="1 2">
    <name type="scientific">Symbiodinium microadriaticum</name>
    <name type="common">Dinoflagellate</name>
    <name type="synonym">Zooxanthella microadriatica</name>
    <dbReference type="NCBI Taxonomy" id="2951"/>
    <lineage>
        <taxon>Eukaryota</taxon>
        <taxon>Sar</taxon>
        <taxon>Alveolata</taxon>
        <taxon>Dinophyceae</taxon>
        <taxon>Suessiales</taxon>
        <taxon>Symbiodiniaceae</taxon>
        <taxon>Symbiodinium</taxon>
    </lineage>
</organism>